<dbReference type="InterPro" id="IPR014729">
    <property type="entry name" value="Rossmann-like_a/b/a_fold"/>
</dbReference>
<dbReference type="PANTHER" id="PTHR31285">
    <property type="entry name" value="NICOTINAMIDE MONONUCLEOTIDE ADENYLYLTRANSFERASE"/>
    <property type="match status" value="1"/>
</dbReference>
<dbReference type="Proteomes" id="UP001286456">
    <property type="component" value="Unassembled WGS sequence"/>
</dbReference>
<gene>
    <name evidence="2" type="ORF">B0T19DRAFT_360862</name>
</gene>
<reference evidence="2" key="1">
    <citation type="journal article" date="2023" name="Mol. Phylogenet. Evol.">
        <title>Genome-scale phylogeny and comparative genomics of the fungal order Sordariales.</title>
        <authorList>
            <person name="Hensen N."/>
            <person name="Bonometti L."/>
            <person name="Westerberg I."/>
            <person name="Brannstrom I.O."/>
            <person name="Guillou S."/>
            <person name="Cros-Aarteil S."/>
            <person name="Calhoun S."/>
            <person name="Haridas S."/>
            <person name="Kuo A."/>
            <person name="Mondo S."/>
            <person name="Pangilinan J."/>
            <person name="Riley R."/>
            <person name="LaButti K."/>
            <person name="Andreopoulos B."/>
            <person name="Lipzen A."/>
            <person name="Chen C."/>
            <person name="Yan M."/>
            <person name="Daum C."/>
            <person name="Ng V."/>
            <person name="Clum A."/>
            <person name="Steindorff A."/>
            <person name="Ohm R.A."/>
            <person name="Martin F."/>
            <person name="Silar P."/>
            <person name="Natvig D.O."/>
            <person name="Lalanne C."/>
            <person name="Gautier V."/>
            <person name="Ament-Velasquez S.L."/>
            <person name="Kruys A."/>
            <person name="Hutchinson M.I."/>
            <person name="Powell A.J."/>
            <person name="Barry K."/>
            <person name="Miller A.N."/>
            <person name="Grigoriev I.V."/>
            <person name="Debuchy R."/>
            <person name="Gladieux P."/>
            <person name="Hiltunen Thoren M."/>
            <person name="Johannesson H."/>
        </authorList>
    </citation>
    <scope>NUCLEOTIDE SEQUENCE</scope>
    <source>
        <strain evidence="2">SMH4131-1</strain>
    </source>
</reference>
<evidence type="ECO:0000313" key="2">
    <source>
        <dbReference type="EMBL" id="KAK3321352.1"/>
    </source>
</evidence>
<evidence type="ECO:0000256" key="1">
    <source>
        <dbReference type="SAM" id="MobiDB-lite"/>
    </source>
</evidence>
<dbReference type="PANTHER" id="PTHR31285:SF0">
    <property type="entry name" value="NICOTINAMIDE MONONUCLEOTIDE ADENYLYLTRANSFERASE"/>
    <property type="match status" value="1"/>
</dbReference>
<dbReference type="Gene3D" id="3.40.50.620">
    <property type="entry name" value="HUPs"/>
    <property type="match status" value="1"/>
</dbReference>
<evidence type="ECO:0008006" key="4">
    <source>
        <dbReference type="Google" id="ProtNLM"/>
    </source>
</evidence>
<organism evidence="2 3">
    <name type="scientific">Cercophora scortea</name>
    <dbReference type="NCBI Taxonomy" id="314031"/>
    <lineage>
        <taxon>Eukaryota</taxon>
        <taxon>Fungi</taxon>
        <taxon>Dikarya</taxon>
        <taxon>Ascomycota</taxon>
        <taxon>Pezizomycotina</taxon>
        <taxon>Sordariomycetes</taxon>
        <taxon>Sordariomycetidae</taxon>
        <taxon>Sordariales</taxon>
        <taxon>Lasiosphaeriaceae</taxon>
        <taxon>Cercophora</taxon>
    </lineage>
</organism>
<dbReference type="GO" id="GO:0016887">
    <property type="term" value="F:ATP hydrolysis activity"/>
    <property type="evidence" value="ECO:0007669"/>
    <property type="project" value="TreeGrafter"/>
</dbReference>
<protein>
    <recommendedName>
        <fullName evidence="4">Nicotinamide-nucleotide adenylyltransferase</fullName>
    </recommendedName>
</protein>
<proteinExistence type="predicted"/>
<dbReference type="GO" id="GO:0000309">
    <property type="term" value="F:nicotinamide-nucleotide adenylyltransferase activity"/>
    <property type="evidence" value="ECO:0007669"/>
    <property type="project" value="TreeGrafter"/>
</dbReference>
<accession>A0AAE0IA38</accession>
<dbReference type="GO" id="GO:0005737">
    <property type="term" value="C:cytoplasm"/>
    <property type="evidence" value="ECO:0007669"/>
    <property type="project" value="TreeGrafter"/>
</dbReference>
<evidence type="ECO:0000313" key="3">
    <source>
        <dbReference type="Proteomes" id="UP001286456"/>
    </source>
</evidence>
<dbReference type="GO" id="GO:0005634">
    <property type="term" value="C:nucleus"/>
    <property type="evidence" value="ECO:0007669"/>
    <property type="project" value="TreeGrafter"/>
</dbReference>
<feature type="region of interest" description="Disordered" evidence="1">
    <location>
        <begin position="133"/>
        <end position="153"/>
    </location>
</feature>
<dbReference type="EMBL" id="JAUEPO010000005">
    <property type="protein sequence ID" value="KAK3321352.1"/>
    <property type="molecule type" value="Genomic_DNA"/>
</dbReference>
<sequence>MPSMSRRPLLDFFSRSLAAFQHSGSKFQVVCSVAPPSSHGAATQTPAPASPRRKPRTLIVLDSSFNPPTIAHLRMATATIRDLTEQKGQQPHTIRLLLLLAVNNADKAPKPAAFEQRLAMMWAFARDIQRGLADGHQKEEAHSQETEQSEETEKGLNIDVALSTQPYFNDKSAAIAESDFYKPEAADGDEMEQVILAGFDTLIRIFNPKYYGPPTSVAEAASTPTPIQRALDPFFARARLRITMRTDDEWGGKDEQLAYLRNELSPAGLEKLGGSAGWGRRVEMVEGRKDGEEVVSSTYARDAARSGDWDRLGRMVTPEVKSWIEGERLYRE</sequence>
<dbReference type="AlphaFoldDB" id="A0AAE0IA38"/>
<reference evidence="2" key="2">
    <citation type="submission" date="2023-06" db="EMBL/GenBank/DDBJ databases">
        <authorList>
            <consortium name="Lawrence Berkeley National Laboratory"/>
            <person name="Haridas S."/>
            <person name="Hensen N."/>
            <person name="Bonometti L."/>
            <person name="Westerberg I."/>
            <person name="Brannstrom I.O."/>
            <person name="Guillou S."/>
            <person name="Cros-Aarteil S."/>
            <person name="Calhoun S."/>
            <person name="Kuo A."/>
            <person name="Mondo S."/>
            <person name="Pangilinan J."/>
            <person name="Riley R."/>
            <person name="Labutti K."/>
            <person name="Andreopoulos B."/>
            <person name="Lipzen A."/>
            <person name="Chen C."/>
            <person name="Yanf M."/>
            <person name="Daum C."/>
            <person name="Ng V."/>
            <person name="Clum A."/>
            <person name="Steindorff A."/>
            <person name="Ohm R."/>
            <person name="Martin F."/>
            <person name="Silar P."/>
            <person name="Natvig D."/>
            <person name="Lalanne C."/>
            <person name="Gautier V."/>
            <person name="Ament-Velasquez S.L."/>
            <person name="Kruys A."/>
            <person name="Hutchinson M.I."/>
            <person name="Powell A.J."/>
            <person name="Barry K."/>
            <person name="Miller A.N."/>
            <person name="Grigoriev I.V."/>
            <person name="Debuchy R."/>
            <person name="Gladieux P."/>
            <person name="Thoren M.H."/>
            <person name="Johannesson H."/>
        </authorList>
    </citation>
    <scope>NUCLEOTIDE SEQUENCE</scope>
    <source>
        <strain evidence="2">SMH4131-1</strain>
    </source>
</reference>
<name>A0AAE0IA38_9PEZI</name>
<feature type="region of interest" description="Disordered" evidence="1">
    <location>
        <begin position="35"/>
        <end position="54"/>
    </location>
</feature>
<keyword evidence="3" id="KW-1185">Reference proteome</keyword>
<comment type="caution">
    <text evidence="2">The sequence shown here is derived from an EMBL/GenBank/DDBJ whole genome shotgun (WGS) entry which is preliminary data.</text>
</comment>
<dbReference type="SUPFAM" id="SSF52374">
    <property type="entry name" value="Nucleotidylyl transferase"/>
    <property type="match status" value="1"/>
</dbReference>